<dbReference type="Proteomes" id="UP000320653">
    <property type="component" value="Unassembled WGS sequence"/>
</dbReference>
<dbReference type="NCBIfam" id="TIGR03030">
    <property type="entry name" value="CelA"/>
    <property type="match status" value="1"/>
</dbReference>
<keyword evidence="7" id="KW-1003">Cell membrane</keyword>
<evidence type="ECO:0000256" key="6">
    <source>
        <dbReference type="ARBA" id="ARBA00023136"/>
    </source>
</evidence>
<keyword evidence="4 7" id="KW-0812">Transmembrane</keyword>
<protein>
    <recommendedName>
        <fullName evidence="7">Cellulose synthase catalytic subunit [UDP-forming]</fullName>
        <ecNumber evidence="7">2.4.1.12</ecNumber>
    </recommendedName>
</protein>
<dbReference type="RefSeq" id="WP_281407231.1">
    <property type="nucleotide sequence ID" value="NZ_VIWP01000001.1"/>
</dbReference>
<evidence type="ECO:0000256" key="4">
    <source>
        <dbReference type="ARBA" id="ARBA00022692"/>
    </source>
</evidence>
<feature type="transmembrane region" description="Helical" evidence="7">
    <location>
        <begin position="508"/>
        <end position="528"/>
    </location>
</feature>
<reference evidence="8 9" key="1">
    <citation type="submission" date="2019-06" db="EMBL/GenBank/DDBJ databases">
        <title>Sorghum-associated microbial communities from plants grown in Nebraska, USA.</title>
        <authorList>
            <person name="Schachtman D."/>
        </authorList>
    </citation>
    <scope>NUCLEOTIDE SEQUENCE [LARGE SCALE GENOMIC DNA]</scope>
    <source>
        <strain evidence="8 9">1225</strain>
    </source>
</reference>
<evidence type="ECO:0000256" key="2">
    <source>
        <dbReference type="ARBA" id="ARBA00022676"/>
    </source>
</evidence>
<keyword evidence="7" id="KW-0135">Cellulose biosynthesis</keyword>
<keyword evidence="3 7" id="KW-0808">Transferase</keyword>
<feature type="transmembrane region" description="Helical" evidence="7">
    <location>
        <begin position="31"/>
        <end position="49"/>
    </location>
</feature>
<dbReference type="EMBL" id="VIWP01000001">
    <property type="protein sequence ID" value="TWF59023.1"/>
    <property type="molecule type" value="Genomic_DNA"/>
</dbReference>
<name>A0A561R8T1_9HYPH</name>
<dbReference type="GO" id="GO:0006011">
    <property type="term" value="P:UDP-alpha-D-glucose metabolic process"/>
    <property type="evidence" value="ECO:0007669"/>
    <property type="project" value="InterPro"/>
</dbReference>
<keyword evidence="7" id="KW-0973">c-di-GMP</keyword>
<feature type="transmembrane region" description="Helical" evidence="7">
    <location>
        <begin position="540"/>
        <end position="561"/>
    </location>
</feature>
<comment type="subcellular location">
    <subcellularLocation>
        <location evidence="7">Cell inner membrane</location>
    </subcellularLocation>
    <subcellularLocation>
        <location evidence="1">Membrane</location>
        <topology evidence="1">Multi-pass membrane protein</topology>
    </subcellularLocation>
</comment>
<dbReference type="GO" id="GO:0016760">
    <property type="term" value="F:cellulose synthase (UDP-forming) activity"/>
    <property type="evidence" value="ECO:0007669"/>
    <property type="project" value="UniProtKB-EC"/>
</dbReference>
<dbReference type="InterPro" id="IPR003919">
    <property type="entry name" value="Cell_synth_A"/>
</dbReference>
<evidence type="ECO:0000256" key="5">
    <source>
        <dbReference type="ARBA" id="ARBA00022989"/>
    </source>
</evidence>
<evidence type="ECO:0000256" key="7">
    <source>
        <dbReference type="RuleBase" id="RU365020"/>
    </source>
</evidence>
<feature type="transmembrane region" description="Helical" evidence="7">
    <location>
        <begin position="56"/>
        <end position="71"/>
    </location>
</feature>
<comment type="catalytic activity">
    <reaction evidence="7">
        <text>[(1-&gt;4)-beta-D-glucosyl](n) + UDP-alpha-D-glucose = [(1-&gt;4)-beta-D-glucosyl](n+1) + UDP + H(+)</text>
        <dbReference type="Rhea" id="RHEA:19929"/>
        <dbReference type="Rhea" id="RHEA-COMP:10033"/>
        <dbReference type="Rhea" id="RHEA-COMP:10034"/>
        <dbReference type="ChEBI" id="CHEBI:15378"/>
        <dbReference type="ChEBI" id="CHEBI:18246"/>
        <dbReference type="ChEBI" id="CHEBI:58223"/>
        <dbReference type="ChEBI" id="CHEBI:58885"/>
        <dbReference type="EC" id="2.4.1.12"/>
    </reaction>
</comment>
<dbReference type="GO" id="GO:0035438">
    <property type="term" value="F:cyclic-di-GMP binding"/>
    <property type="evidence" value="ECO:0007669"/>
    <property type="project" value="InterPro"/>
</dbReference>
<sequence>MVRIFTYGFWFSVAVLMLLLVAQPVGHGTRLSVSLIVIGLLALIMLFRLDGIWRHVFLALASIVVLQYAYWRTTSTIPPIEDLYSFIPGIIVYAVEMYCIVMLAIGLFVVADPIEQKPAPELAPEDCPTVDVFVPSYNEDAEILALTLSAAKAMDYPADKFAVYLLDDGGTDQKRFSDDPVVSAKARARAEELMSLCSDLGVVYLTRAENSHAKAGNLNAALWRTKGELIVVFDADHAPERSFLRHTVGHFSTDPKLFLVQTPHFFSNPDPIERNLGTFGRMPSENEMFYCKIQKGLDRWNASYFCGSAAVLRREALEEVNGFSGVTITEDCESALELHSRGWNSIYVDKPLISGLQPETFASFIGQRSRWCQGMMQILILKNPLFKRGLSLPQRLSYLSSSMYWFFPFIRATFLIAPMLFILFNMKIFVASLDDFIGYTMMYIVVCELMRGYLYGTVRWPWVSDLYEYLQSVFLIRAIIAVILSPRSPTFNVTAKGASQKHDRISELALPFFAIFALLVLTLGVAAYRYNTEPEIANLLLVAGIWNVLNLAIAGAALGVVTERGNDEVGVELPVRANVELEFGETLLKGAVVNASARHAKLIPAERTTRQLRKGEYGRLHLLNPTSKVLITSMPIHIAAVSTSGDNALELKFEPEAHHFPIIAEMMLKDMTVVRDERELRRKRKGLLSGSIRLIRWAITCPIAALSVALSPAPKERSEERKQIANQPLGQPLAQPLAMATVPVRQKEIAE</sequence>
<dbReference type="InterPro" id="IPR029044">
    <property type="entry name" value="Nucleotide-diphossugar_trans"/>
</dbReference>
<dbReference type="UniPathway" id="UPA00694"/>
<gene>
    <name evidence="8" type="ORF">FHW37_101827</name>
</gene>
<keyword evidence="6 7" id="KW-0472">Membrane</keyword>
<comment type="pathway">
    <text evidence="7">Glycan metabolism; bacterial cellulose biosynthesis.</text>
</comment>
<keyword evidence="7" id="KW-0997">Cell inner membrane</keyword>
<dbReference type="SUPFAM" id="SSF53448">
    <property type="entry name" value="Nucleotide-diphospho-sugar transferases"/>
    <property type="match status" value="1"/>
</dbReference>
<dbReference type="EC" id="2.4.1.12" evidence="7"/>
<evidence type="ECO:0000256" key="3">
    <source>
        <dbReference type="ARBA" id="ARBA00022679"/>
    </source>
</evidence>
<dbReference type="PANTHER" id="PTHR43867:SF2">
    <property type="entry name" value="CELLULOSE SYNTHASE CATALYTIC SUBUNIT A [UDP-FORMING]"/>
    <property type="match status" value="1"/>
</dbReference>
<feature type="transmembrane region" description="Helical" evidence="7">
    <location>
        <begin position="83"/>
        <end position="110"/>
    </location>
</feature>
<dbReference type="GO" id="GO:0005886">
    <property type="term" value="C:plasma membrane"/>
    <property type="evidence" value="ECO:0007669"/>
    <property type="project" value="UniProtKB-SubCell"/>
</dbReference>
<evidence type="ECO:0000313" key="8">
    <source>
        <dbReference type="EMBL" id="TWF59023.1"/>
    </source>
</evidence>
<comment type="function">
    <text evidence="7">Catalytic subunit of cellulose synthase. It polymerizes uridine 5'-diphosphate glucose to cellulose.</text>
</comment>
<keyword evidence="2 7" id="KW-0328">Glycosyltransferase</keyword>
<dbReference type="Gene3D" id="3.90.550.10">
    <property type="entry name" value="Spore Coat Polysaccharide Biosynthesis Protein SpsA, Chain A"/>
    <property type="match status" value="1"/>
</dbReference>
<dbReference type="CDD" id="cd06421">
    <property type="entry name" value="CESA_CelA_like"/>
    <property type="match status" value="1"/>
</dbReference>
<comment type="cofactor">
    <cofactor evidence="7">
        <name>Mg(2+)</name>
        <dbReference type="ChEBI" id="CHEBI:18420"/>
    </cofactor>
</comment>
<comment type="caution">
    <text evidence="8">The sequence shown here is derived from an EMBL/GenBank/DDBJ whole genome shotgun (WGS) entry which is preliminary data.</text>
</comment>
<evidence type="ECO:0000313" key="9">
    <source>
        <dbReference type="Proteomes" id="UP000320653"/>
    </source>
</evidence>
<feature type="transmembrane region" description="Helical" evidence="7">
    <location>
        <begin position="466"/>
        <end position="488"/>
    </location>
</feature>
<dbReference type="GO" id="GO:0030244">
    <property type="term" value="P:cellulose biosynthetic process"/>
    <property type="evidence" value="ECO:0007669"/>
    <property type="project" value="UniProtKB-KW"/>
</dbReference>
<keyword evidence="9" id="KW-1185">Reference proteome</keyword>
<keyword evidence="5 7" id="KW-1133">Transmembrane helix</keyword>
<proteinExistence type="predicted"/>
<accession>A0A561R8T1</accession>
<feature type="transmembrane region" description="Helical" evidence="7">
    <location>
        <begin position="436"/>
        <end position="454"/>
    </location>
</feature>
<dbReference type="PANTHER" id="PTHR43867">
    <property type="entry name" value="CELLULOSE SYNTHASE CATALYTIC SUBUNIT A [UDP-FORMING]"/>
    <property type="match status" value="1"/>
</dbReference>
<feature type="transmembrane region" description="Helical" evidence="7">
    <location>
        <begin position="404"/>
        <end position="424"/>
    </location>
</feature>
<dbReference type="PRINTS" id="PR01439">
    <property type="entry name" value="CELLSNTHASEA"/>
</dbReference>
<dbReference type="AlphaFoldDB" id="A0A561R8T1"/>
<dbReference type="Pfam" id="PF13641">
    <property type="entry name" value="Glyco_tranf_2_3"/>
    <property type="match status" value="1"/>
</dbReference>
<feature type="transmembrane region" description="Helical" evidence="7">
    <location>
        <begin position="7"/>
        <end position="25"/>
    </location>
</feature>
<evidence type="ECO:0000256" key="1">
    <source>
        <dbReference type="ARBA" id="ARBA00004141"/>
    </source>
</evidence>
<organism evidence="8 9">
    <name type="scientific">Neorhizobium alkalisoli</name>
    <dbReference type="NCBI Taxonomy" id="528178"/>
    <lineage>
        <taxon>Bacteria</taxon>
        <taxon>Pseudomonadati</taxon>
        <taxon>Pseudomonadota</taxon>
        <taxon>Alphaproteobacteria</taxon>
        <taxon>Hyphomicrobiales</taxon>
        <taxon>Rhizobiaceae</taxon>
        <taxon>Rhizobium/Agrobacterium group</taxon>
        <taxon>Neorhizobium</taxon>
    </lineage>
</organism>
<dbReference type="InterPro" id="IPR050321">
    <property type="entry name" value="Glycosyltr_2/OpgH_subfam"/>
</dbReference>